<dbReference type="InterPro" id="IPR044140">
    <property type="entry name" value="ProRS_anticodon_short"/>
</dbReference>
<dbReference type="GO" id="GO:0005524">
    <property type="term" value="F:ATP binding"/>
    <property type="evidence" value="ECO:0007669"/>
    <property type="project" value="UniProtKB-UniRule"/>
</dbReference>
<accession>A0AAE6P0R4</accession>
<dbReference type="KEGG" id="lfv:LF543_03820"/>
<gene>
    <name evidence="10" type="primary">proS</name>
    <name evidence="12" type="ORF">LF543_03820</name>
</gene>
<dbReference type="NCBIfam" id="NF006625">
    <property type="entry name" value="PRK09194.1"/>
    <property type="match status" value="1"/>
</dbReference>
<comment type="domain">
    <text evidence="10">Consists of three domains: the N-terminal catalytic domain, the editing domain and the C-terminal anticodon-binding domain.</text>
</comment>
<dbReference type="Proteomes" id="UP000327194">
    <property type="component" value="Chromosome"/>
</dbReference>
<evidence type="ECO:0000256" key="8">
    <source>
        <dbReference type="ARBA" id="ARBA00023146"/>
    </source>
</evidence>
<dbReference type="PROSITE" id="PS50862">
    <property type="entry name" value="AA_TRNA_LIGASE_II"/>
    <property type="match status" value="1"/>
</dbReference>
<dbReference type="CDD" id="cd00861">
    <property type="entry name" value="ProRS_anticodon_short"/>
    <property type="match status" value="1"/>
</dbReference>
<dbReference type="HAMAP" id="MF_01569">
    <property type="entry name" value="Pro_tRNA_synth_type1"/>
    <property type="match status" value="1"/>
</dbReference>
<sequence length="568" mass="63572">MKQSKLLIPTLKQDPAGAEALSHKMLVRAGFVRQVSAGMYAYLPLAYRVLENIKKVVREELAKTDAAEMLMPAVIPAQLWKDSGRYDTYGPELFKFKNRHDTDFILGPTHEETFTDLIKNNIKSYKKLPLILYQIQPKYRDEDRPRYGLLRSREFIMLDAYSFSENNDDLDKVYKQMESAFQKIFDRIGLNYRTIIGDAGSMGGSDSKEFSAPAAVGEDTIVYSDDSDYAANLEMATNMFVDQKGHADLKDLELVDTPDVTNINQVSKFFDIEKNQIIKSLLYIVDDKPVMILIRGDQKINPTKVKNYFNADSVELASPSEVQDSLNVKPGSVGPIKVPDDIPVYADQYVKGISNAVTGANENGKHYKNVNYDRDYQVKDFGDFHLVKEGNISPDGSGVLKFTKGIEIGHIFKLGTRYSKTLGADILDKNGRSIPVVMGSYGIGISRLLSAVSEQQADQNGLVWPKEIAPYDVHIIPTNVKNDEQLEMTTAIEKELESKGLSVLVDDRKERAGVKFADSDLIGIPIRVTIGKKADEGIVEVKIRKTGETIETKQDDLNNTIDILSKEI</sequence>
<protein>
    <recommendedName>
        <fullName evidence="10">Proline--tRNA ligase</fullName>
        <ecNumber evidence="10">6.1.1.15</ecNumber>
    </recommendedName>
    <alternativeName>
        <fullName evidence="10">Prolyl-tRNA synthetase</fullName>
        <shortName evidence="10">ProRS</shortName>
    </alternativeName>
</protein>
<dbReference type="GO" id="GO:0002161">
    <property type="term" value="F:aminoacyl-tRNA deacylase activity"/>
    <property type="evidence" value="ECO:0007669"/>
    <property type="project" value="InterPro"/>
</dbReference>
<evidence type="ECO:0000256" key="4">
    <source>
        <dbReference type="ARBA" id="ARBA00022598"/>
    </source>
</evidence>
<dbReference type="Pfam" id="PF00587">
    <property type="entry name" value="tRNA-synt_2b"/>
    <property type="match status" value="1"/>
</dbReference>
<evidence type="ECO:0000256" key="6">
    <source>
        <dbReference type="ARBA" id="ARBA00022840"/>
    </source>
</evidence>
<evidence type="ECO:0000256" key="3">
    <source>
        <dbReference type="ARBA" id="ARBA00022490"/>
    </source>
</evidence>
<dbReference type="InterPro" id="IPR004500">
    <property type="entry name" value="Pro-tRNA-synth_IIa_bac-type"/>
</dbReference>
<keyword evidence="4 10" id="KW-0436">Ligase</keyword>
<keyword evidence="3 10" id="KW-0963">Cytoplasm</keyword>
<evidence type="ECO:0000256" key="7">
    <source>
        <dbReference type="ARBA" id="ARBA00022917"/>
    </source>
</evidence>
<dbReference type="GO" id="GO:0140096">
    <property type="term" value="F:catalytic activity, acting on a protein"/>
    <property type="evidence" value="ECO:0007669"/>
    <property type="project" value="UniProtKB-ARBA"/>
</dbReference>
<dbReference type="Gene3D" id="3.30.930.10">
    <property type="entry name" value="Bira Bifunctional Protein, Domain 2"/>
    <property type="match status" value="2"/>
</dbReference>
<dbReference type="InterPro" id="IPR050062">
    <property type="entry name" value="Pro-tRNA_synthetase"/>
</dbReference>
<dbReference type="SUPFAM" id="SSF55681">
    <property type="entry name" value="Class II aaRS and biotin synthetases"/>
    <property type="match status" value="1"/>
</dbReference>
<dbReference type="FunFam" id="3.40.50.800:FF:000011">
    <property type="entry name" value="Proline--tRNA ligase"/>
    <property type="match status" value="1"/>
</dbReference>
<evidence type="ECO:0000313" key="13">
    <source>
        <dbReference type="Proteomes" id="UP000327194"/>
    </source>
</evidence>
<name>A0AAE6P0R4_9LACO</name>
<keyword evidence="6 10" id="KW-0067">ATP-binding</keyword>
<reference evidence="12 13" key="1">
    <citation type="submission" date="2019-10" db="EMBL/GenBank/DDBJ databases">
        <title>Genome sequencing of Lactobacillus fructivorans.</title>
        <authorList>
            <person name="Kim K."/>
        </authorList>
    </citation>
    <scope>NUCLEOTIDE SEQUENCE [LARGE SCALE GENOMIC DNA]</scope>
    <source>
        <strain evidence="12 13">LF543</strain>
    </source>
</reference>
<dbReference type="PANTHER" id="PTHR42753">
    <property type="entry name" value="MITOCHONDRIAL RIBOSOME PROTEIN L39/PROLYL-TRNA LIGASE FAMILY MEMBER"/>
    <property type="match status" value="1"/>
</dbReference>
<keyword evidence="7 10" id="KW-0648">Protein biosynthesis</keyword>
<dbReference type="CDD" id="cd00779">
    <property type="entry name" value="ProRS_core_prok"/>
    <property type="match status" value="1"/>
</dbReference>
<dbReference type="Gene3D" id="3.40.50.800">
    <property type="entry name" value="Anticodon-binding domain"/>
    <property type="match status" value="1"/>
</dbReference>
<dbReference type="InterPro" id="IPR036754">
    <property type="entry name" value="YbaK/aa-tRNA-synt-asso_dom_sf"/>
</dbReference>
<dbReference type="EC" id="6.1.1.15" evidence="10"/>
<dbReference type="SUPFAM" id="SSF52954">
    <property type="entry name" value="Class II aaRS ABD-related"/>
    <property type="match status" value="1"/>
</dbReference>
<feature type="domain" description="Aminoacyl-transfer RNA synthetases class-II family profile" evidence="11">
    <location>
        <begin position="33"/>
        <end position="465"/>
    </location>
</feature>
<evidence type="ECO:0000256" key="5">
    <source>
        <dbReference type="ARBA" id="ARBA00022741"/>
    </source>
</evidence>
<dbReference type="InterPro" id="IPR002316">
    <property type="entry name" value="Pro-tRNA-ligase_IIa"/>
</dbReference>
<evidence type="ECO:0000256" key="2">
    <source>
        <dbReference type="ARBA" id="ARBA00011738"/>
    </source>
</evidence>
<dbReference type="CDD" id="cd04334">
    <property type="entry name" value="ProRS-INS"/>
    <property type="match status" value="1"/>
</dbReference>
<dbReference type="Pfam" id="PF04073">
    <property type="entry name" value="tRNA_edit"/>
    <property type="match status" value="1"/>
</dbReference>
<keyword evidence="5 10" id="KW-0547">Nucleotide-binding</keyword>
<dbReference type="SUPFAM" id="SSF55826">
    <property type="entry name" value="YbaK/ProRS associated domain"/>
    <property type="match status" value="1"/>
</dbReference>
<comment type="subunit">
    <text evidence="2 10">Homodimer.</text>
</comment>
<evidence type="ECO:0000256" key="9">
    <source>
        <dbReference type="ARBA" id="ARBA00047671"/>
    </source>
</evidence>
<dbReference type="GO" id="GO:0006433">
    <property type="term" value="P:prolyl-tRNA aminoacylation"/>
    <property type="evidence" value="ECO:0007669"/>
    <property type="project" value="UniProtKB-UniRule"/>
</dbReference>
<keyword evidence="8 10" id="KW-0030">Aminoacyl-tRNA synthetase</keyword>
<dbReference type="NCBIfam" id="TIGR00409">
    <property type="entry name" value="proS_fam_II"/>
    <property type="match status" value="1"/>
</dbReference>
<dbReference type="AlphaFoldDB" id="A0AAE6P0R4"/>
<evidence type="ECO:0000256" key="1">
    <source>
        <dbReference type="ARBA" id="ARBA00004496"/>
    </source>
</evidence>
<evidence type="ECO:0000259" key="11">
    <source>
        <dbReference type="PROSITE" id="PS50862"/>
    </source>
</evidence>
<dbReference type="InterPro" id="IPR023717">
    <property type="entry name" value="Pro-tRNA-Synthase_IIa_type1"/>
</dbReference>
<proteinExistence type="inferred from homology"/>
<dbReference type="EMBL" id="CP045562">
    <property type="protein sequence ID" value="QFX92739.1"/>
    <property type="molecule type" value="Genomic_DNA"/>
</dbReference>
<dbReference type="InterPro" id="IPR002314">
    <property type="entry name" value="aa-tRNA-synt_IIb"/>
</dbReference>
<dbReference type="GO" id="GO:0005829">
    <property type="term" value="C:cytosol"/>
    <property type="evidence" value="ECO:0007669"/>
    <property type="project" value="TreeGrafter"/>
</dbReference>
<dbReference type="InterPro" id="IPR033730">
    <property type="entry name" value="ProRS_core_prok"/>
</dbReference>
<dbReference type="PANTHER" id="PTHR42753:SF2">
    <property type="entry name" value="PROLINE--TRNA LIGASE"/>
    <property type="match status" value="1"/>
</dbReference>
<comment type="subcellular location">
    <subcellularLocation>
        <location evidence="1 10">Cytoplasm</location>
    </subcellularLocation>
</comment>
<dbReference type="InterPro" id="IPR006195">
    <property type="entry name" value="aa-tRNA-synth_II"/>
</dbReference>
<evidence type="ECO:0000256" key="10">
    <source>
        <dbReference type="HAMAP-Rule" id="MF_01569"/>
    </source>
</evidence>
<dbReference type="GO" id="GO:0004827">
    <property type="term" value="F:proline-tRNA ligase activity"/>
    <property type="evidence" value="ECO:0007669"/>
    <property type="project" value="UniProtKB-UniRule"/>
</dbReference>
<dbReference type="InterPro" id="IPR004154">
    <property type="entry name" value="Anticodon-bd"/>
</dbReference>
<dbReference type="GO" id="GO:0016740">
    <property type="term" value="F:transferase activity"/>
    <property type="evidence" value="ECO:0007669"/>
    <property type="project" value="UniProtKB-ARBA"/>
</dbReference>
<evidence type="ECO:0000313" key="12">
    <source>
        <dbReference type="EMBL" id="QFX92739.1"/>
    </source>
</evidence>
<dbReference type="InterPro" id="IPR007214">
    <property type="entry name" value="YbaK/aa-tRNA-synth-assoc-dom"/>
</dbReference>
<dbReference type="InterPro" id="IPR036621">
    <property type="entry name" value="Anticodon-bd_dom_sf"/>
</dbReference>
<dbReference type="InterPro" id="IPR045864">
    <property type="entry name" value="aa-tRNA-synth_II/BPL/LPL"/>
</dbReference>
<comment type="catalytic activity">
    <reaction evidence="9 10">
        <text>tRNA(Pro) + L-proline + ATP = L-prolyl-tRNA(Pro) + AMP + diphosphate</text>
        <dbReference type="Rhea" id="RHEA:14305"/>
        <dbReference type="Rhea" id="RHEA-COMP:9700"/>
        <dbReference type="Rhea" id="RHEA-COMP:9702"/>
        <dbReference type="ChEBI" id="CHEBI:30616"/>
        <dbReference type="ChEBI" id="CHEBI:33019"/>
        <dbReference type="ChEBI" id="CHEBI:60039"/>
        <dbReference type="ChEBI" id="CHEBI:78442"/>
        <dbReference type="ChEBI" id="CHEBI:78532"/>
        <dbReference type="ChEBI" id="CHEBI:456215"/>
        <dbReference type="EC" id="6.1.1.15"/>
    </reaction>
</comment>
<comment type="similarity">
    <text evidence="10">Belongs to the class-II aminoacyl-tRNA synthetase family. ProS type 1 subfamily.</text>
</comment>
<dbReference type="RefSeq" id="WP_010021324.1">
    <property type="nucleotide sequence ID" value="NZ_AZDS01000001.1"/>
</dbReference>
<comment type="function">
    <text evidence="10">Catalyzes the attachment of proline to tRNA(Pro) in a two-step reaction: proline is first activated by ATP to form Pro-AMP and then transferred to the acceptor end of tRNA(Pro). As ProRS can inadvertently accommodate and process non-cognate amino acids such as alanine and cysteine, to avoid such errors it has two additional distinct editing activities against alanine. One activity is designated as 'pretransfer' editing and involves the tRNA(Pro)-independent hydrolysis of activated Ala-AMP. The other activity is designated 'posttransfer' editing and involves deacylation of mischarged Ala-tRNA(Pro). The misacylated Cys-tRNA(Pro) is not edited by ProRS.</text>
</comment>
<dbReference type="Pfam" id="PF03129">
    <property type="entry name" value="HGTP_anticodon"/>
    <property type="match status" value="1"/>
</dbReference>
<organism evidence="12 13">
    <name type="scientific">Fructilactobacillus fructivorans</name>
    <dbReference type="NCBI Taxonomy" id="1614"/>
    <lineage>
        <taxon>Bacteria</taxon>
        <taxon>Bacillati</taxon>
        <taxon>Bacillota</taxon>
        <taxon>Bacilli</taxon>
        <taxon>Lactobacillales</taxon>
        <taxon>Lactobacillaceae</taxon>
        <taxon>Fructilactobacillus</taxon>
    </lineage>
</organism>
<dbReference type="PRINTS" id="PR01046">
    <property type="entry name" value="TRNASYNTHPRO"/>
</dbReference>